<feature type="non-terminal residue" evidence="3">
    <location>
        <position position="166"/>
    </location>
</feature>
<proteinExistence type="predicted"/>
<dbReference type="Proteomes" id="UP000441358">
    <property type="component" value="Unassembled WGS sequence"/>
</dbReference>
<gene>
    <name evidence="3" type="ORF">GKD66_22400</name>
</gene>
<sequence length="166" mass="18591">MRKNIVSICVLALLLVTFSVFGQEDRNKGIINSALIGLEYEVKAGFNIGGTAPIPLPVEIRDITGYNPTMAVAIEGNVTKWFDQEKKWGMRIGIRLDSKGMKTNAKVKNYGMEIIGEGGERIKGNWTGYVKTNVKSTYLSFPVLATHQFNRRFSMNLGPYFAYMLE</sequence>
<evidence type="ECO:0000259" key="2">
    <source>
        <dbReference type="Pfam" id="PF13568"/>
    </source>
</evidence>
<comment type="caution">
    <text evidence="3">The sequence shown here is derived from an EMBL/GenBank/DDBJ whole genome shotgun (WGS) entry which is preliminary data.</text>
</comment>
<dbReference type="InterPro" id="IPR025665">
    <property type="entry name" value="Beta-barrel_OMP_2"/>
</dbReference>
<dbReference type="Pfam" id="PF13568">
    <property type="entry name" value="OMP_b-brl_2"/>
    <property type="match status" value="1"/>
</dbReference>
<evidence type="ECO:0000313" key="3">
    <source>
        <dbReference type="EMBL" id="MRZ52906.1"/>
    </source>
</evidence>
<accession>A0A7K0HRJ1</accession>
<dbReference type="RefSeq" id="WP_154399217.1">
    <property type="nucleotide sequence ID" value="NZ_WKMC01000095.1"/>
</dbReference>
<organism evidence="3 4">
    <name type="scientific">Parabacteroides distasonis</name>
    <dbReference type="NCBI Taxonomy" id="823"/>
    <lineage>
        <taxon>Bacteria</taxon>
        <taxon>Pseudomonadati</taxon>
        <taxon>Bacteroidota</taxon>
        <taxon>Bacteroidia</taxon>
        <taxon>Bacteroidales</taxon>
        <taxon>Tannerellaceae</taxon>
        <taxon>Parabacteroides</taxon>
    </lineage>
</organism>
<evidence type="ECO:0000313" key="4">
    <source>
        <dbReference type="Proteomes" id="UP000441358"/>
    </source>
</evidence>
<dbReference type="AlphaFoldDB" id="A0A7K0HRJ1"/>
<name>A0A7K0HRJ1_PARDI</name>
<feature type="domain" description="Outer membrane protein beta-barrel" evidence="2">
    <location>
        <begin position="22"/>
        <end position="165"/>
    </location>
</feature>
<reference evidence="3 4" key="1">
    <citation type="journal article" date="2019" name="Nat. Med.">
        <title>A library of human gut bacterial isolates paired with longitudinal multiomics data enables mechanistic microbiome research.</title>
        <authorList>
            <person name="Poyet M."/>
            <person name="Groussin M."/>
            <person name="Gibbons S.M."/>
            <person name="Avila-Pacheco J."/>
            <person name="Jiang X."/>
            <person name="Kearney S.M."/>
            <person name="Perrotta A.R."/>
            <person name="Berdy B."/>
            <person name="Zhao S."/>
            <person name="Lieberman T.D."/>
            <person name="Swanson P.K."/>
            <person name="Smith M."/>
            <person name="Roesemann S."/>
            <person name="Alexander J.E."/>
            <person name="Rich S.A."/>
            <person name="Livny J."/>
            <person name="Vlamakis H."/>
            <person name="Clish C."/>
            <person name="Bullock K."/>
            <person name="Deik A."/>
            <person name="Scott J."/>
            <person name="Pierce K.A."/>
            <person name="Xavier R.J."/>
            <person name="Alm E.J."/>
        </authorList>
    </citation>
    <scope>NUCLEOTIDE SEQUENCE [LARGE SCALE GENOMIC DNA]</scope>
    <source>
        <strain evidence="3 4">BIOML-A32</strain>
    </source>
</reference>
<protein>
    <submittedName>
        <fullName evidence="3">Outer membrane beta-barrel protein</fullName>
    </submittedName>
</protein>
<evidence type="ECO:0000256" key="1">
    <source>
        <dbReference type="SAM" id="SignalP"/>
    </source>
</evidence>
<feature type="chain" id="PRO_5029717477" evidence="1">
    <location>
        <begin position="23"/>
        <end position="166"/>
    </location>
</feature>
<feature type="signal peptide" evidence="1">
    <location>
        <begin position="1"/>
        <end position="22"/>
    </location>
</feature>
<dbReference type="EMBL" id="WKMC01000095">
    <property type="protein sequence ID" value="MRZ52906.1"/>
    <property type="molecule type" value="Genomic_DNA"/>
</dbReference>
<keyword evidence="1" id="KW-0732">Signal</keyword>